<comment type="caution">
    <text evidence="2">The sequence shown here is derived from an EMBL/GenBank/DDBJ whole genome shotgun (WGS) entry which is preliminary data.</text>
</comment>
<evidence type="ECO:0000313" key="3">
    <source>
        <dbReference type="Proteomes" id="UP000616201"/>
    </source>
</evidence>
<accession>A0A928V0W9</accession>
<reference evidence="2" key="1">
    <citation type="submission" date="2018-02" db="EMBL/GenBank/DDBJ databases">
        <authorList>
            <person name="Vasarhelyi B.M."/>
            <person name="Deshmukh S."/>
            <person name="Balint B."/>
            <person name="Kukolya J."/>
        </authorList>
    </citation>
    <scope>NUCLEOTIDE SEQUENCE</scope>
    <source>
        <strain evidence="2">KB22</strain>
    </source>
</reference>
<gene>
    <name evidence="2" type="ORF">C4F49_12315</name>
</gene>
<organism evidence="2 3">
    <name type="scientific">Sphingobacterium hungaricum</name>
    <dbReference type="NCBI Taxonomy" id="2082723"/>
    <lineage>
        <taxon>Bacteria</taxon>
        <taxon>Pseudomonadati</taxon>
        <taxon>Bacteroidota</taxon>
        <taxon>Sphingobacteriia</taxon>
        <taxon>Sphingobacteriales</taxon>
        <taxon>Sphingobacteriaceae</taxon>
        <taxon>Sphingobacterium</taxon>
    </lineage>
</organism>
<keyword evidence="3" id="KW-1185">Reference proteome</keyword>
<keyword evidence="1" id="KW-0175">Coiled coil</keyword>
<name>A0A928V0W9_9SPHI</name>
<dbReference type="RefSeq" id="WP_196936273.1">
    <property type="nucleotide sequence ID" value="NZ_MU158698.1"/>
</dbReference>
<dbReference type="AlphaFoldDB" id="A0A928V0W9"/>
<evidence type="ECO:0000313" key="2">
    <source>
        <dbReference type="EMBL" id="MBE8714467.1"/>
    </source>
</evidence>
<evidence type="ECO:0000256" key="1">
    <source>
        <dbReference type="SAM" id="Coils"/>
    </source>
</evidence>
<feature type="coiled-coil region" evidence="1">
    <location>
        <begin position="9"/>
        <end position="36"/>
    </location>
</feature>
<protein>
    <submittedName>
        <fullName evidence="2">Uncharacterized protein</fullName>
    </submittedName>
</protein>
<sequence length="189" mass="21848">MISLPTSSKKDLIENYENKKAEIEKLQQEYSKLIPEYYVVEIEFELESKILTVPEQISINIYSFSIEDSDLTGEPIQKYTTISQNRDLLPNSEELDTVLKSLAWSRETLARIKSLLDEANCISIENGEITTIGIACSGMGVYSYKLFDKPLNQQQKETYDDRCQYIYYKDHVVLEYSSGAFGQECFERE</sequence>
<proteinExistence type="predicted"/>
<dbReference type="EMBL" id="PRDK01000006">
    <property type="protein sequence ID" value="MBE8714467.1"/>
    <property type="molecule type" value="Genomic_DNA"/>
</dbReference>
<dbReference type="Proteomes" id="UP000616201">
    <property type="component" value="Unassembled WGS sequence"/>
</dbReference>